<protein>
    <submittedName>
        <fullName evidence="2 3">CHCH domain containing protein 2</fullName>
    </submittedName>
</protein>
<reference evidence="4" key="2">
    <citation type="journal article" date="2020" name="PLoS Negl. Trop. Dis.">
        <title>High-quality nuclear genome for Sarcoptes scabiei-A critical resource for a neglected parasite.</title>
        <authorList>
            <person name="Korhonen P.K."/>
            <person name="Gasser R.B."/>
            <person name="Ma G."/>
            <person name="Wang T."/>
            <person name="Stroehlein A.J."/>
            <person name="Young N.D."/>
            <person name="Ang C.S."/>
            <person name="Fernando D.D."/>
            <person name="Lu H.C."/>
            <person name="Taylor S."/>
            <person name="Reynolds S.L."/>
            <person name="Mofiz E."/>
            <person name="Najaraj S.H."/>
            <person name="Gowda H."/>
            <person name="Madugundu A."/>
            <person name="Renuse S."/>
            <person name="Holt D."/>
            <person name="Pandey A."/>
            <person name="Papenfuss A.T."/>
            <person name="Fischer K."/>
        </authorList>
    </citation>
    <scope>NUCLEOTIDE SEQUENCE [LARGE SCALE GENOMIC DNA]</scope>
</reference>
<dbReference type="GO" id="GO:0005761">
    <property type="term" value="C:mitochondrial ribosome"/>
    <property type="evidence" value="ECO:0007669"/>
    <property type="project" value="InterPro"/>
</dbReference>
<dbReference type="Gene3D" id="1.10.287.1130">
    <property type="entry name" value="CytochromE C oxidase copper chaperone"/>
    <property type="match status" value="1"/>
</dbReference>
<dbReference type="PANTHER" id="PTHR31278">
    <property type="entry name" value="CHCHD1"/>
    <property type="match status" value="1"/>
</dbReference>
<dbReference type="GO" id="GO:0005654">
    <property type="term" value="C:nucleoplasm"/>
    <property type="evidence" value="ECO:0007669"/>
    <property type="project" value="TreeGrafter"/>
</dbReference>
<dbReference type="InterPro" id="IPR033620">
    <property type="entry name" value="Ribosomal_mS37_met"/>
</dbReference>
<evidence type="ECO:0000313" key="2">
    <source>
        <dbReference type="EMBL" id="KPM11167.1"/>
    </source>
</evidence>
<sequence length="126" mass="14747">MRTTQPLCWNKWMRNGRRPARPPLRFTECKKLELKDYVSGGDNRSAELACNSQMLDMLNCLKVFDFDETKCSKQITSFRSCYQKFLESRIKSDSIDSKNDQIIGKRSQSLSRTQVNSLLKRYPQPN</sequence>
<reference evidence="3" key="4">
    <citation type="submission" date="2022-06" db="UniProtKB">
        <authorList>
            <consortium name="EnsemblMetazoa"/>
        </authorList>
    </citation>
    <scope>IDENTIFICATION</scope>
</reference>
<reference evidence="2 5" key="1">
    <citation type="journal article" date="2015" name="Parasit. Vectors">
        <title>Draft genome of the scabies mite.</title>
        <authorList>
            <person name="Rider S.D.Jr."/>
            <person name="Morgan M.S."/>
            <person name="Arlian L.G."/>
        </authorList>
    </citation>
    <scope>NUCLEOTIDE SEQUENCE [LARGE SCALE GENOMIC DNA]</scope>
    <source>
        <strain evidence="2">Arlian Lab</strain>
    </source>
</reference>
<dbReference type="Proteomes" id="UP000070412">
    <property type="component" value="Unassembled WGS sequence"/>
</dbReference>
<dbReference type="EMBL" id="JXLN01016609">
    <property type="protein sequence ID" value="KPM11167.1"/>
    <property type="molecule type" value="Genomic_DNA"/>
</dbReference>
<evidence type="ECO:0000313" key="1">
    <source>
        <dbReference type="EMBL" id="KAF7490007.1"/>
    </source>
</evidence>
<evidence type="ECO:0000313" key="5">
    <source>
        <dbReference type="Proteomes" id="UP000616769"/>
    </source>
</evidence>
<dbReference type="VEuPathDB" id="VectorBase:SSCA004800"/>
<dbReference type="GO" id="GO:0003723">
    <property type="term" value="F:RNA binding"/>
    <property type="evidence" value="ECO:0007669"/>
    <property type="project" value="TreeGrafter"/>
</dbReference>
<organism evidence="2 5">
    <name type="scientific">Sarcoptes scabiei</name>
    <name type="common">Itch mite</name>
    <name type="synonym">Acarus scabiei</name>
    <dbReference type="NCBI Taxonomy" id="52283"/>
    <lineage>
        <taxon>Eukaryota</taxon>
        <taxon>Metazoa</taxon>
        <taxon>Ecdysozoa</taxon>
        <taxon>Arthropoda</taxon>
        <taxon>Chelicerata</taxon>
        <taxon>Arachnida</taxon>
        <taxon>Acari</taxon>
        <taxon>Acariformes</taxon>
        <taxon>Sarcoptiformes</taxon>
        <taxon>Astigmata</taxon>
        <taxon>Psoroptidia</taxon>
        <taxon>Sarcoptoidea</taxon>
        <taxon>Sarcoptidae</taxon>
        <taxon>Sarcoptinae</taxon>
        <taxon>Sarcoptes</taxon>
    </lineage>
</organism>
<dbReference type="Proteomes" id="UP000616769">
    <property type="component" value="Unassembled WGS sequence"/>
</dbReference>
<evidence type="ECO:0000313" key="3">
    <source>
        <dbReference type="EnsemblMetazoa" id="KAF7490007.1"/>
    </source>
</evidence>
<proteinExistence type="predicted"/>
<dbReference type="EnsemblMetazoa" id="SSS_8265s_mrna">
    <property type="protein sequence ID" value="KAF7490007.1"/>
    <property type="gene ID" value="SSS_8265"/>
</dbReference>
<gene>
    <name evidence="2" type="ORF">QR98_0097350</name>
    <name evidence="1" type="ORF">SSS_8265</name>
</gene>
<dbReference type="AlphaFoldDB" id="A0A132AJR9"/>
<reference evidence="1" key="3">
    <citation type="submission" date="2020-01" db="EMBL/GenBank/DDBJ databases">
        <authorList>
            <person name="Korhonen P.K.K."/>
            <person name="Guangxu M.G."/>
            <person name="Wang T.W."/>
            <person name="Stroehlein A.J.S."/>
            <person name="Young N.D."/>
            <person name="Ang C.-S.A."/>
            <person name="Fernando D.W.F."/>
            <person name="Lu H.L."/>
            <person name="Taylor S.T."/>
            <person name="Ehtesham M.E.M."/>
            <person name="Najaraj S.H.N."/>
            <person name="Harsha G.H.G."/>
            <person name="Madugundu A.M."/>
            <person name="Renuse S.R."/>
            <person name="Holt D.H."/>
            <person name="Pandey A.P."/>
            <person name="Papenfuss A.P."/>
            <person name="Gasser R.B.G."/>
            <person name="Fischer K.F."/>
        </authorList>
    </citation>
    <scope>NUCLEOTIDE SEQUENCE</scope>
    <source>
        <strain evidence="1">SSS_KF_BRIS2020</strain>
    </source>
</reference>
<evidence type="ECO:0000313" key="4">
    <source>
        <dbReference type="Proteomes" id="UP000070412"/>
    </source>
</evidence>
<accession>A0A132AJR9</accession>
<dbReference type="EMBL" id="WVUK01000063">
    <property type="protein sequence ID" value="KAF7490007.1"/>
    <property type="molecule type" value="Genomic_DNA"/>
</dbReference>
<keyword evidence="4" id="KW-1185">Reference proteome</keyword>
<dbReference type="OrthoDB" id="5825849at2759"/>
<dbReference type="OMA" id="CVTEMSM"/>
<dbReference type="PANTHER" id="PTHR31278:SF2">
    <property type="entry name" value="SMALL RIBOSOMAL SUBUNIT PROTEIN MS37"/>
    <property type="match status" value="1"/>
</dbReference>
<name>A0A132AJR9_SARSC</name>
<dbReference type="GO" id="GO:0032543">
    <property type="term" value="P:mitochondrial translation"/>
    <property type="evidence" value="ECO:0007669"/>
    <property type="project" value="InterPro"/>
</dbReference>
<dbReference type="InterPro" id="IPR009069">
    <property type="entry name" value="Cys_alpha_HP_mot_SF"/>
</dbReference>
<dbReference type="SUPFAM" id="SSF47072">
    <property type="entry name" value="Cysteine alpha-hairpin motif"/>
    <property type="match status" value="1"/>
</dbReference>